<reference evidence="3 4" key="2">
    <citation type="submission" date="2017-09" db="EMBL/GenBank/DDBJ databases">
        <authorList>
            <person name="Lee N."/>
            <person name="Cho B.-K."/>
        </authorList>
    </citation>
    <scope>NUCLEOTIDE SEQUENCE [LARGE SCALE GENOMIC DNA]</scope>
    <source>
        <strain evidence="3 4">ATCC 27467</strain>
    </source>
</reference>
<evidence type="ECO:0000313" key="4">
    <source>
        <dbReference type="Proteomes" id="UP000326831"/>
    </source>
</evidence>
<protein>
    <submittedName>
        <fullName evidence="3">Uncharacterized protein</fullName>
    </submittedName>
</protein>
<gene>
    <name evidence="3" type="ORF">CP968_02345</name>
    <name evidence="2" type="ORF">GCM10010371_01580</name>
</gene>
<accession>A0A5P2UDI6</accession>
<dbReference type="Proteomes" id="UP000634660">
    <property type="component" value="Unassembled WGS sequence"/>
</dbReference>
<dbReference type="OrthoDB" id="4319030at2"/>
<feature type="region of interest" description="Disordered" evidence="1">
    <location>
        <begin position="40"/>
        <end position="65"/>
    </location>
</feature>
<organism evidence="3 4">
    <name type="scientific">Streptomyces subrutilus</name>
    <dbReference type="NCBI Taxonomy" id="36818"/>
    <lineage>
        <taxon>Bacteria</taxon>
        <taxon>Bacillati</taxon>
        <taxon>Actinomycetota</taxon>
        <taxon>Actinomycetes</taxon>
        <taxon>Kitasatosporales</taxon>
        <taxon>Streptomycetaceae</taxon>
        <taxon>Streptomyces</taxon>
    </lineage>
</organism>
<feature type="compositionally biased region" description="Basic residues" evidence="1">
    <location>
        <begin position="55"/>
        <end position="65"/>
    </location>
</feature>
<name>A0A5P2UDI6_9ACTN</name>
<reference evidence="2" key="3">
    <citation type="submission" date="2020-09" db="EMBL/GenBank/DDBJ databases">
        <authorList>
            <person name="Sun Q."/>
            <person name="Ohkuma M."/>
        </authorList>
    </citation>
    <scope>NUCLEOTIDE SEQUENCE</scope>
    <source>
        <strain evidence="2">JCM 4834</strain>
    </source>
</reference>
<keyword evidence="4" id="KW-1185">Reference proteome</keyword>
<dbReference type="KEGG" id="ssub:CP968_02345"/>
<sequence length="65" mass="7013">MSALQITETECRQCGTLIAGLNGRYACPLCGWVNSHADGHAALPTAEDDPDHPGKGRRRNPLGRR</sequence>
<dbReference type="EMBL" id="CP023701">
    <property type="protein sequence ID" value="QEU77282.1"/>
    <property type="molecule type" value="Genomic_DNA"/>
</dbReference>
<dbReference type="EMBL" id="BMVX01000001">
    <property type="protein sequence ID" value="GGZ46176.1"/>
    <property type="molecule type" value="Genomic_DNA"/>
</dbReference>
<evidence type="ECO:0000313" key="3">
    <source>
        <dbReference type="EMBL" id="QEU77282.1"/>
    </source>
</evidence>
<evidence type="ECO:0000256" key="1">
    <source>
        <dbReference type="SAM" id="MobiDB-lite"/>
    </source>
</evidence>
<evidence type="ECO:0000313" key="2">
    <source>
        <dbReference type="EMBL" id="GGZ46176.1"/>
    </source>
</evidence>
<dbReference type="RefSeq" id="WP_150516380.1">
    <property type="nucleotide sequence ID" value="NZ_BMVX01000001.1"/>
</dbReference>
<dbReference type="Proteomes" id="UP000326831">
    <property type="component" value="Chromosome"/>
</dbReference>
<dbReference type="AlphaFoldDB" id="A0A5P2UDI6"/>
<reference evidence="2" key="1">
    <citation type="journal article" date="2014" name="Int. J. Syst. Evol. Microbiol.">
        <title>Complete genome sequence of Corynebacterium casei LMG S-19264T (=DSM 44701T), isolated from a smear-ripened cheese.</title>
        <authorList>
            <consortium name="US DOE Joint Genome Institute (JGI-PGF)"/>
            <person name="Walter F."/>
            <person name="Albersmeier A."/>
            <person name="Kalinowski J."/>
            <person name="Ruckert C."/>
        </authorList>
    </citation>
    <scope>NUCLEOTIDE SEQUENCE</scope>
    <source>
        <strain evidence="2">JCM 4834</strain>
    </source>
</reference>
<proteinExistence type="predicted"/>